<evidence type="ECO:0000313" key="3">
    <source>
        <dbReference type="Proteomes" id="UP000230251"/>
    </source>
</evidence>
<evidence type="ECO:0008006" key="4">
    <source>
        <dbReference type="Google" id="ProtNLM"/>
    </source>
</evidence>
<dbReference type="Gene3D" id="1.10.1760.20">
    <property type="match status" value="1"/>
</dbReference>
<feature type="transmembrane region" description="Helical" evidence="1">
    <location>
        <begin position="43"/>
        <end position="62"/>
    </location>
</feature>
<feature type="transmembrane region" description="Helical" evidence="1">
    <location>
        <begin position="100"/>
        <end position="124"/>
    </location>
</feature>
<evidence type="ECO:0000313" key="2">
    <source>
        <dbReference type="EMBL" id="PJC24468.1"/>
    </source>
</evidence>
<dbReference type="AlphaFoldDB" id="A0A2M8EP07"/>
<dbReference type="Proteomes" id="UP000230251">
    <property type="component" value="Unassembled WGS sequence"/>
</dbReference>
<keyword evidence="1" id="KW-0812">Transmembrane</keyword>
<keyword evidence="1" id="KW-1133">Transmembrane helix</keyword>
<proteinExistence type="predicted"/>
<feature type="transmembrane region" description="Helical" evidence="1">
    <location>
        <begin position="68"/>
        <end position="88"/>
    </location>
</feature>
<feature type="transmembrane region" description="Helical" evidence="1">
    <location>
        <begin position="136"/>
        <end position="156"/>
    </location>
</feature>
<keyword evidence="1" id="KW-0472">Membrane</keyword>
<organism evidence="2 3">
    <name type="scientific">Candidatus Uhrbacteria bacterium CG_4_9_14_0_2_um_filter_41_50</name>
    <dbReference type="NCBI Taxonomy" id="1975031"/>
    <lineage>
        <taxon>Bacteria</taxon>
        <taxon>Candidatus Uhriibacteriota</taxon>
    </lineage>
</organism>
<name>A0A2M8EP07_9BACT</name>
<accession>A0A2M8EP07</accession>
<gene>
    <name evidence="2" type="ORF">CO057_02635</name>
</gene>
<reference evidence="3" key="1">
    <citation type="submission" date="2017-09" db="EMBL/GenBank/DDBJ databases">
        <title>Depth-based differentiation of microbial function through sediment-hosted aquifers and enrichment of novel symbionts in the deep terrestrial subsurface.</title>
        <authorList>
            <person name="Probst A.J."/>
            <person name="Ladd B."/>
            <person name="Jarett J.K."/>
            <person name="Geller-Mcgrath D.E."/>
            <person name="Sieber C.M.K."/>
            <person name="Emerson J.B."/>
            <person name="Anantharaman K."/>
            <person name="Thomas B.C."/>
            <person name="Malmstrom R."/>
            <person name="Stieglmeier M."/>
            <person name="Klingl A."/>
            <person name="Woyke T."/>
            <person name="Ryan C.M."/>
            <person name="Banfield J.F."/>
        </authorList>
    </citation>
    <scope>NUCLEOTIDE SEQUENCE [LARGE SCALE GENOMIC DNA]</scope>
</reference>
<comment type="caution">
    <text evidence="2">The sequence shown here is derived from an EMBL/GenBank/DDBJ whole genome shotgun (WGS) entry which is preliminary data.</text>
</comment>
<evidence type="ECO:0000256" key="1">
    <source>
        <dbReference type="SAM" id="Phobius"/>
    </source>
</evidence>
<dbReference type="EMBL" id="PFSI01000037">
    <property type="protein sequence ID" value="PJC24468.1"/>
    <property type="molecule type" value="Genomic_DNA"/>
</dbReference>
<sequence>MKIKKETVKYLIGLATVVALRLLPHPPNVEPIMATMMPFAKKWGQISGFAFAVAAVLGFDLLTGTLGTWSLITASTYGLIGVAAGVYLNNKENKTRHYLLFAFVATIIYDAITGVVMGTLLFHMPLWVTITGQIPFTLYHLAGNIALAAVLSPLLFKWVVNNRKMETGYLWNSIVLGVK</sequence>
<protein>
    <recommendedName>
        <fullName evidence="4">Rod shape-determining protein MreD</fullName>
    </recommendedName>
</protein>